<protein>
    <recommendedName>
        <fullName evidence="2">BD-FAE-like domain-containing protein</fullName>
    </recommendedName>
</protein>
<gene>
    <name evidence="3" type="ordered locus">ESA_01705</name>
</gene>
<dbReference type="InterPro" id="IPR050300">
    <property type="entry name" value="GDXG_lipolytic_enzyme"/>
</dbReference>
<evidence type="ECO:0000313" key="4">
    <source>
        <dbReference type="Proteomes" id="UP000000260"/>
    </source>
</evidence>
<evidence type="ECO:0000256" key="1">
    <source>
        <dbReference type="ARBA" id="ARBA00022801"/>
    </source>
</evidence>
<dbReference type="InterPro" id="IPR029058">
    <property type="entry name" value="AB_hydrolase_fold"/>
</dbReference>
<keyword evidence="4" id="KW-1185">Reference proteome</keyword>
<feature type="domain" description="BD-FAE-like" evidence="2">
    <location>
        <begin position="106"/>
        <end position="272"/>
    </location>
</feature>
<evidence type="ECO:0000259" key="2">
    <source>
        <dbReference type="Pfam" id="PF20434"/>
    </source>
</evidence>
<organism evidence="3 4">
    <name type="scientific">Cronobacter sakazakii (strain ATCC BAA-894)</name>
    <name type="common">Enterobacter sakazakii</name>
    <dbReference type="NCBI Taxonomy" id="290339"/>
    <lineage>
        <taxon>Bacteria</taxon>
        <taxon>Pseudomonadati</taxon>
        <taxon>Pseudomonadota</taxon>
        <taxon>Gammaproteobacteria</taxon>
        <taxon>Enterobacterales</taxon>
        <taxon>Enterobacteriaceae</taxon>
        <taxon>Cronobacter</taxon>
    </lineage>
</organism>
<dbReference type="InterPro" id="IPR049492">
    <property type="entry name" value="BD-FAE-like_dom"/>
</dbReference>
<dbReference type="PANTHER" id="PTHR48081:SF6">
    <property type="entry name" value="PEPTIDASE S9 PROLYL OLIGOPEPTIDASE CATALYTIC DOMAIN-CONTAINING PROTEIN"/>
    <property type="match status" value="1"/>
</dbReference>
<accession>A7MLG4</accession>
<dbReference type="AlphaFoldDB" id="A7MLG4"/>
<dbReference type="EMBL" id="CP000783">
    <property type="protein sequence ID" value="ABU76959.1"/>
    <property type="molecule type" value="Genomic_DNA"/>
</dbReference>
<proteinExistence type="predicted"/>
<sequence length="316" mass="34516">MPPPHIKGERMNAHEVLLTRMREAVARSHEISVWPQGDAPGARQSRAVFTLEERLTGDSELDRSVTGVCAPRIVVYAPEHPNGTGILVTPGGSYRRVVLDKEGSALAPAFNDRGYTLFVMTYRLPADGHAEGADAPLADLQRAMRLIRARASRWQLDPDKLGVLGFSAGGHAAASLGTRWNDAVYAPLDETDAFSARPAFMGLVYPVMTMEEPVAHPGSREALIGTQPDDHAIHRYSPEKAITRNTPPAFLLHAVDDPAVKVENSLLMFNALHAQGVPVEMHLFEQGQHGFGIRDALGLPAHLWPALLMNWIESKL</sequence>
<name>A7MLG4_CROS8</name>
<dbReference type="GO" id="GO:0016787">
    <property type="term" value="F:hydrolase activity"/>
    <property type="evidence" value="ECO:0007669"/>
    <property type="project" value="UniProtKB-KW"/>
</dbReference>
<dbReference type="Pfam" id="PF20434">
    <property type="entry name" value="BD-FAE"/>
    <property type="match status" value="1"/>
</dbReference>
<reference evidence="3 4" key="1">
    <citation type="journal article" date="2010" name="PLoS ONE">
        <title>Genome sequence of Cronobacter sakazakii BAA-894 and comparative genomic hybridization analysis with other Cronobacter species.</title>
        <authorList>
            <person name="Kucerova E."/>
            <person name="Clifton S.W."/>
            <person name="Xia X.Q."/>
            <person name="Long F."/>
            <person name="Porwollik S."/>
            <person name="Fulton L."/>
            <person name="Fronick C."/>
            <person name="Minx P."/>
            <person name="Kyung K."/>
            <person name="Warren W."/>
            <person name="Fulton R."/>
            <person name="Feng D."/>
            <person name="Wollam A."/>
            <person name="Shah N."/>
            <person name="Bhonagiri V."/>
            <person name="Nash W.E."/>
            <person name="Hallsworth-Pepin K."/>
            <person name="Wilson R.K."/>
            <person name="McClelland M."/>
            <person name="Forsythe S.J."/>
        </authorList>
    </citation>
    <scope>NUCLEOTIDE SEQUENCE [LARGE SCALE GENOMIC DNA]</scope>
    <source>
        <strain evidence="3 4">ATCC BAA-894</strain>
    </source>
</reference>
<keyword evidence="1" id="KW-0378">Hydrolase</keyword>
<dbReference type="Gene3D" id="3.40.50.1820">
    <property type="entry name" value="alpha/beta hydrolase"/>
    <property type="match status" value="1"/>
</dbReference>
<dbReference type="PANTHER" id="PTHR48081">
    <property type="entry name" value="AB HYDROLASE SUPERFAMILY PROTEIN C4A8.06C"/>
    <property type="match status" value="1"/>
</dbReference>
<dbReference type="KEGG" id="esa:ESA_01705"/>
<evidence type="ECO:0000313" key="3">
    <source>
        <dbReference type="EMBL" id="ABU76959.1"/>
    </source>
</evidence>
<dbReference type="SUPFAM" id="SSF53474">
    <property type="entry name" value="alpha/beta-Hydrolases"/>
    <property type="match status" value="1"/>
</dbReference>
<dbReference type="Proteomes" id="UP000000260">
    <property type="component" value="Chromosome"/>
</dbReference>
<dbReference type="HOGENOM" id="CLU_012494_5_1_6"/>